<dbReference type="EMBL" id="LR746272">
    <property type="protein sequence ID" value="CAA7402694.1"/>
    <property type="molecule type" value="Genomic_DNA"/>
</dbReference>
<dbReference type="InterPro" id="IPR044699">
    <property type="entry name" value="MAKR6"/>
</dbReference>
<dbReference type="AlphaFoldDB" id="A0A7I8L0F9"/>
<reference evidence="2" key="1">
    <citation type="submission" date="2020-02" db="EMBL/GenBank/DDBJ databases">
        <authorList>
            <person name="Scholz U."/>
            <person name="Mascher M."/>
            <person name="Fiebig A."/>
        </authorList>
    </citation>
    <scope>NUCLEOTIDE SEQUENCE</scope>
</reference>
<evidence type="ECO:0000313" key="2">
    <source>
        <dbReference type="EMBL" id="CAA7402694.1"/>
    </source>
</evidence>
<proteinExistence type="predicted"/>
<dbReference type="Proteomes" id="UP000663760">
    <property type="component" value="Chromosome 9"/>
</dbReference>
<dbReference type="PANTHER" id="PTHR34576:SF2">
    <property type="entry name" value="MEMBRANE-ASSOCIATED KINASE REGULATOR 6-RELATED"/>
    <property type="match status" value="1"/>
</dbReference>
<sequence length="250" mass="27216">MEALQPLCNDSFSYRWLMNGEDTEGGAFIEIDPRLASLRRAIDAAHDFDFGLSGSQSPALVHADQIFSDGLILPLHMSTPARRQQADGSRSSDSDDSILSRSLSLDSSSLLLSLSKRHHRSPYSSAGASQPASPHSSTSPLRFDPSAKRAFSRKQPTVSKKILQKYLCFLLPLYKKVKGLKLSWRPGGSSMVVPSTPRSCASSFMGSPRAGDDCCRLTRAALDSGMEKSIHDAVLHCKKSIGESRLVNFS</sequence>
<evidence type="ECO:0000313" key="3">
    <source>
        <dbReference type="Proteomes" id="UP000663760"/>
    </source>
</evidence>
<gene>
    <name evidence="2" type="ORF">SI8410_09013372</name>
</gene>
<evidence type="ECO:0000256" key="1">
    <source>
        <dbReference type="SAM" id="MobiDB-lite"/>
    </source>
</evidence>
<dbReference type="OrthoDB" id="1913205at2759"/>
<accession>A0A7I8L0F9</accession>
<feature type="compositionally biased region" description="Polar residues" evidence="1">
    <location>
        <begin position="122"/>
        <end position="140"/>
    </location>
</feature>
<feature type="region of interest" description="Disordered" evidence="1">
    <location>
        <begin position="121"/>
        <end position="154"/>
    </location>
</feature>
<keyword evidence="3" id="KW-1185">Reference proteome</keyword>
<name>A0A7I8L0F9_SPIIN</name>
<organism evidence="2 3">
    <name type="scientific">Spirodela intermedia</name>
    <name type="common">Intermediate duckweed</name>
    <dbReference type="NCBI Taxonomy" id="51605"/>
    <lineage>
        <taxon>Eukaryota</taxon>
        <taxon>Viridiplantae</taxon>
        <taxon>Streptophyta</taxon>
        <taxon>Embryophyta</taxon>
        <taxon>Tracheophyta</taxon>
        <taxon>Spermatophyta</taxon>
        <taxon>Magnoliopsida</taxon>
        <taxon>Liliopsida</taxon>
        <taxon>Araceae</taxon>
        <taxon>Lemnoideae</taxon>
        <taxon>Spirodela</taxon>
    </lineage>
</organism>
<protein>
    <submittedName>
        <fullName evidence="2">Uncharacterized protein</fullName>
    </submittedName>
</protein>
<dbReference type="PANTHER" id="PTHR34576">
    <property type="entry name" value="MEMBRANE-ASSOCIATED KINASE REGULATOR 6-RELATED"/>
    <property type="match status" value="1"/>
</dbReference>